<protein>
    <submittedName>
        <fullName evidence="1">Uncharacterized protein</fullName>
    </submittedName>
</protein>
<dbReference type="Proteomes" id="UP000029444">
    <property type="component" value="Unassembled WGS sequence"/>
</dbReference>
<reference evidence="1 2" key="1">
    <citation type="submission" date="2012-09" db="EMBL/GenBank/DDBJ databases">
        <title>Genome Sequence of alkane-degrading Bacterium Alcanivorax sp. 19-m-6.</title>
        <authorList>
            <person name="Lai Q."/>
            <person name="Shao Z."/>
        </authorList>
    </citation>
    <scope>NUCLEOTIDE SEQUENCE [LARGE SCALE GENOMIC DNA]</scope>
    <source>
        <strain evidence="1 2">19-m-6</strain>
    </source>
</reference>
<keyword evidence="2" id="KW-1185">Reference proteome</keyword>
<organism evidence="1 2">
    <name type="scientific">Alcanivorax nanhaiticus</name>
    <dbReference type="NCBI Taxonomy" id="1177154"/>
    <lineage>
        <taxon>Bacteria</taxon>
        <taxon>Pseudomonadati</taxon>
        <taxon>Pseudomonadota</taxon>
        <taxon>Gammaproteobacteria</taxon>
        <taxon>Oceanospirillales</taxon>
        <taxon>Alcanivoracaceae</taxon>
        <taxon>Alcanivorax</taxon>
    </lineage>
</organism>
<evidence type="ECO:0000313" key="2">
    <source>
        <dbReference type="Proteomes" id="UP000029444"/>
    </source>
</evidence>
<comment type="caution">
    <text evidence="1">The sequence shown here is derived from an EMBL/GenBank/DDBJ whole genome shotgun (WGS) entry which is preliminary data.</text>
</comment>
<sequence length="80" mass="9624">MSGRLFTTVIRVERIGSGRWDWSRMVQIQYRGDRAMVERVCRYWKVNLHIPGQCSHQWLRKQPPNDQHNTQIMNHIGSLY</sequence>
<gene>
    <name evidence="1" type="ORF">Y5S_00592</name>
</gene>
<name>A0A095UUD7_9GAMM</name>
<proteinExistence type="predicted"/>
<dbReference type="EMBL" id="ARXV01000002">
    <property type="protein sequence ID" value="KGD66120.1"/>
    <property type="molecule type" value="Genomic_DNA"/>
</dbReference>
<dbReference type="AlphaFoldDB" id="A0A095UUD7"/>
<evidence type="ECO:0000313" key="1">
    <source>
        <dbReference type="EMBL" id="KGD66120.1"/>
    </source>
</evidence>
<accession>A0A095UUD7</accession>